<organism evidence="1 2">
    <name type="scientific">Stx2 converting phage I</name>
    <dbReference type="NCBI Taxonomy" id="180816"/>
    <lineage>
        <taxon>Viruses</taxon>
        <taxon>Duplodnaviria</taxon>
        <taxon>Heunggongvirae</taxon>
        <taxon>Uroviricota</taxon>
        <taxon>Caudoviricetes</taxon>
        <taxon>Sepvirinae</taxon>
        <taxon>Traversvirus</taxon>
        <taxon>Traversvirus tv933W</taxon>
    </lineage>
</organism>
<name>Q8SC47_9CAUD</name>
<protein>
    <submittedName>
        <fullName evidence="1">Uncharacterized protein</fullName>
    </submittedName>
</protein>
<proteinExistence type="predicted"/>
<dbReference type="Proteomes" id="UP000001920">
    <property type="component" value="Genome"/>
</dbReference>
<sequence length="107" mass="11909">MFVRSSFGFPAVTPACCLLRLISSWVHLSRSLAGLSTLPDQKLSWHAQRNSTHMSRWLRPSRSRIRRISLAHPAKFGFLADGAMVFTMSNIHSAAVRSSAVPHLLPL</sequence>
<accession>Q8SC47</accession>
<reference evidence="1 2" key="1">
    <citation type="journal article" date="2003" name="Gene">
        <title>Distinctiveness of the genomic sequence of Shiga toxin 2-converting phage isolated from Escherichia coli O157:H7 Okayama strain as compared to other Shiga toxin 2-converting phages.</title>
        <authorList>
            <person name="Sato T."/>
            <person name="Shimizu T."/>
            <person name="Watarai M."/>
            <person name="Kobayashi M."/>
            <person name="Kano S."/>
            <person name="Hamabata T."/>
            <person name="Takeda Y."/>
            <person name="Yamasaki S."/>
        </authorList>
    </citation>
    <scope>NUCLEOTIDE SEQUENCE</scope>
    <source>
        <strain evidence="1">Stx2 phage-I</strain>
    </source>
</reference>
<evidence type="ECO:0000313" key="2">
    <source>
        <dbReference type="Proteomes" id="UP000001920"/>
    </source>
</evidence>
<evidence type="ECO:0000313" key="1">
    <source>
        <dbReference type="EMBL" id="BAB87972.1"/>
    </source>
</evidence>
<dbReference type="EMBL" id="AP004402">
    <property type="protein sequence ID" value="BAB87972.1"/>
    <property type="molecule type" value="Genomic_DNA"/>
</dbReference>